<evidence type="ECO:0000313" key="2">
    <source>
        <dbReference type="Proteomes" id="UP001626550"/>
    </source>
</evidence>
<dbReference type="EMBL" id="JBJKFK010000341">
    <property type="protein sequence ID" value="KAL3317713.1"/>
    <property type="molecule type" value="Genomic_DNA"/>
</dbReference>
<gene>
    <name evidence="1" type="ORF">Ciccas_003628</name>
</gene>
<evidence type="ECO:0000313" key="1">
    <source>
        <dbReference type="EMBL" id="KAL3317713.1"/>
    </source>
</evidence>
<organism evidence="1 2">
    <name type="scientific">Cichlidogyrus casuarinus</name>
    <dbReference type="NCBI Taxonomy" id="1844966"/>
    <lineage>
        <taxon>Eukaryota</taxon>
        <taxon>Metazoa</taxon>
        <taxon>Spiralia</taxon>
        <taxon>Lophotrochozoa</taxon>
        <taxon>Platyhelminthes</taxon>
        <taxon>Monogenea</taxon>
        <taxon>Monopisthocotylea</taxon>
        <taxon>Dactylogyridea</taxon>
        <taxon>Ancyrocephalidae</taxon>
        <taxon>Cichlidogyrus</taxon>
    </lineage>
</organism>
<dbReference type="AlphaFoldDB" id="A0ABD2QE97"/>
<dbReference type="Proteomes" id="UP001626550">
    <property type="component" value="Unassembled WGS sequence"/>
</dbReference>
<name>A0ABD2QE97_9PLAT</name>
<accession>A0ABD2QE97</accession>
<dbReference type="InterPro" id="IPR011990">
    <property type="entry name" value="TPR-like_helical_dom_sf"/>
</dbReference>
<reference evidence="1 2" key="1">
    <citation type="submission" date="2024-11" db="EMBL/GenBank/DDBJ databases">
        <title>Adaptive evolution of stress response genes in parasites aligns with host niche diversity.</title>
        <authorList>
            <person name="Hahn C."/>
            <person name="Resl P."/>
        </authorList>
    </citation>
    <scope>NUCLEOTIDE SEQUENCE [LARGE SCALE GENOMIC DNA]</scope>
    <source>
        <strain evidence="1">EGGRZ-B1_66</strain>
        <tissue evidence="1">Body</tissue>
    </source>
</reference>
<protein>
    <recommendedName>
        <fullName evidence="3">Leucine-rich PPR motif-containing protein, mitochondrial</fullName>
    </recommendedName>
</protein>
<sequence>MEQTNFFMEEMRKRRITPGGLTFSHVLQGYIKNHCPEEVEATKDIMKQLRLWPSVMACTKMALAYADLGDVKNMAELISQAESLDSPRPNVSSKDNTTSNLLTPMQYVNLYTKLALSPAKKDTEEYSQVQALLLDRITRTSADLNIKIENLMRYELASLLVNGNNAEMNKLYSAVFPRPKTPRGDFWIFMSRCVPLHSDSALQSLLQLINTAQPSRFNIKKIVSQQKSCDRAKWFQQQFIQADLCPEVDLDFAYAFACADQGNLDGHPKLQDLQSGLSLVMYTNDPSEETFELLTQRGLFPIRVVEETTLGIAGLAKQLLENNDERLMRAIAVESRPVFVSRIAGFVSRLPDKELANQKIKKLHSIMEKLQIQMPKTKTYVKRTPVQDLLDAIRQKDVEKSLKLVAELPNSVDPLPVAVESEWDTEDLLKLLKASLENMDIRGQYQNVSKLILHLLEKKELDVIEKIVTDFSDRLPVLKALTIEPMLKQLLPQRPHLWSILFPRIQALPLQDFARTTEEERANLPWPAASLAAKLEKTELQQMQKVREIGLASKMLVSENYMSAGLNLFAWANMLAIEGTQQDWKALNAGSRHARELTQNQINYLLRPMYSKCSLSPDLVEALKSSSPEGIGKALSAQAVQMIDTSKKAQLALNPTHRWIIFEKLLHFHKCDSSQAISDILKHTGQMTSHLWRSWFSSQDSDISSTKSILLTFALIQGGEIAQLARQYLKVSHGFDPHRGHHFSFFQIHYYSK</sequence>
<dbReference type="Gene3D" id="1.25.40.10">
    <property type="entry name" value="Tetratricopeptide repeat domain"/>
    <property type="match status" value="1"/>
</dbReference>
<keyword evidence="2" id="KW-1185">Reference proteome</keyword>
<proteinExistence type="predicted"/>
<evidence type="ECO:0008006" key="3">
    <source>
        <dbReference type="Google" id="ProtNLM"/>
    </source>
</evidence>
<comment type="caution">
    <text evidence="1">The sequence shown here is derived from an EMBL/GenBank/DDBJ whole genome shotgun (WGS) entry which is preliminary data.</text>
</comment>